<reference evidence="1" key="2">
    <citation type="submission" date="2020-11" db="EMBL/GenBank/DDBJ databases">
        <authorList>
            <person name="McCartney M.A."/>
            <person name="Auch B."/>
            <person name="Kono T."/>
            <person name="Mallez S."/>
            <person name="Becker A."/>
            <person name="Gohl D.M."/>
            <person name="Silverstein K.A.T."/>
            <person name="Koren S."/>
            <person name="Bechman K.B."/>
            <person name="Herman A."/>
            <person name="Abrahante J.E."/>
            <person name="Garbe J."/>
        </authorList>
    </citation>
    <scope>NUCLEOTIDE SEQUENCE</scope>
    <source>
        <strain evidence="1">Duluth1</strain>
        <tissue evidence="1">Whole animal</tissue>
    </source>
</reference>
<organism evidence="1 2">
    <name type="scientific">Dreissena polymorpha</name>
    <name type="common">Zebra mussel</name>
    <name type="synonym">Mytilus polymorpha</name>
    <dbReference type="NCBI Taxonomy" id="45954"/>
    <lineage>
        <taxon>Eukaryota</taxon>
        <taxon>Metazoa</taxon>
        <taxon>Spiralia</taxon>
        <taxon>Lophotrochozoa</taxon>
        <taxon>Mollusca</taxon>
        <taxon>Bivalvia</taxon>
        <taxon>Autobranchia</taxon>
        <taxon>Heteroconchia</taxon>
        <taxon>Euheterodonta</taxon>
        <taxon>Imparidentia</taxon>
        <taxon>Neoheterodontei</taxon>
        <taxon>Myida</taxon>
        <taxon>Dreissenoidea</taxon>
        <taxon>Dreissenidae</taxon>
        <taxon>Dreissena</taxon>
    </lineage>
</organism>
<dbReference type="Proteomes" id="UP000828390">
    <property type="component" value="Unassembled WGS sequence"/>
</dbReference>
<dbReference type="EMBL" id="JAIWYP010000008">
    <property type="protein sequence ID" value="KAH3787876.1"/>
    <property type="molecule type" value="Genomic_DNA"/>
</dbReference>
<reference evidence="1" key="1">
    <citation type="journal article" date="2019" name="bioRxiv">
        <title>The Genome of the Zebra Mussel, Dreissena polymorpha: A Resource for Invasive Species Research.</title>
        <authorList>
            <person name="McCartney M.A."/>
            <person name="Auch B."/>
            <person name="Kono T."/>
            <person name="Mallez S."/>
            <person name="Zhang Y."/>
            <person name="Obille A."/>
            <person name="Becker A."/>
            <person name="Abrahante J.E."/>
            <person name="Garbe J."/>
            <person name="Badalamenti J.P."/>
            <person name="Herman A."/>
            <person name="Mangelson H."/>
            <person name="Liachko I."/>
            <person name="Sullivan S."/>
            <person name="Sone E.D."/>
            <person name="Koren S."/>
            <person name="Silverstein K.A.T."/>
            <person name="Beckman K.B."/>
            <person name="Gohl D.M."/>
        </authorList>
    </citation>
    <scope>NUCLEOTIDE SEQUENCE</scope>
    <source>
        <strain evidence="1">Duluth1</strain>
        <tissue evidence="1">Whole animal</tissue>
    </source>
</reference>
<accession>A0A9D4EY21</accession>
<proteinExistence type="predicted"/>
<comment type="caution">
    <text evidence="1">The sequence shown here is derived from an EMBL/GenBank/DDBJ whole genome shotgun (WGS) entry which is preliminary data.</text>
</comment>
<protein>
    <submittedName>
        <fullName evidence="1">Uncharacterized protein</fullName>
    </submittedName>
</protein>
<name>A0A9D4EY21_DREPO</name>
<keyword evidence="2" id="KW-1185">Reference proteome</keyword>
<evidence type="ECO:0000313" key="1">
    <source>
        <dbReference type="EMBL" id="KAH3787876.1"/>
    </source>
</evidence>
<evidence type="ECO:0000313" key="2">
    <source>
        <dbReference type="Proteomes" id="UP000828390"/>
    </source>
</evidence>
<gene>
    <name evidence="1" type="ORF">DPMN_166007</name>
</gene>
<dbReference type="AlphaFoldDB" id="A0A9D4EY21"/>
<sequence length="55" mass="6476">MRSLLLYMNAHCVLQLEEVVFIETWTRRSHLGNLPLGLSTEPRYINMWIVVLNCT</sequence>